<sequence length="126" mass="14570">MSDEISWVLRLVVLLQFKHLLADFMLQNAYILNNRSKWGHPGGILHAAIHVVGSLIVLAVMAVPAQYIVRLLIFEGFVHYHIDWIKDNVGKRYDLTPDNRSFWVLTGLDQYMHQLTYVAMIIYCVS</sequence>
<comment type="caution">
    <text evidence="2">The sequence shown here is derived from an EMBL/GenBank/DDBJ whole genome shotgun (WGS) entry which is preliminary data.</text>
</comment>
<evidence type="ECO:0000256" key="1">
    <source>
        <dbReference type="SAM" id="Phobius"/>
    </source>
</evidence>
<dbReference type="InterPro" id="IPR021737">
    <property type="entry name" value="Phage_phiKZ_Orf197"/>
</dbReference>
<feature type="transmembrane region" description="Helical" evidence="1">
    <location>
        <begin position="7"/>
        <end position="31"/>
    </location>
</feature>
<name>A0ABT2ZHS3_9RHOB</name>
<organism evidence="2 3">
    <name type="scientific">Albidovulum litorale</name>
    <dbReference type="NCBI Taxonomy" id="2984134"/>
    <lineage>
        <taxon>Bacteria</taxon>
        <taxon>Pseudomonadati</taxon>
        <taxon>Pseudomonadota</taxon>
        <taxon>Alphaproteobacteria</taxon>
        <taxon>Rhodobacterales</taxon>
        <taxon>Paracoccaceae</taxon>
        <taxon>Albidovulum</taxon>
    </lineage>
</organism>
<evidence type="ECO:0000313" key="2">
    <source>
        <dbReference type="EMBL" id="MCV2870684.1"/>
    </source>
</evidence>
<proteinExistence type="predicted"/>
<accession>A0ABT2ZHS3</accession>
<dbReference type="RefSeq" id="WP_263737892.1">
    <property type="nucleotide sequence ID" value="NZ_JAOWKZ010000001.1"/>
</dbReference>
<gene>
    <name evidence="2" type="ORF">OEZ71_00070</name>
</gene>
<dbReference type="Proteomes" id="UP001652564">
    <property type="component" value="Unassembled WGS sequence"/>
</dbReference>
<keyword evidence="1" id="KW-0472">Membrane</keyword>
<keyword evidence="3" id="KW-1185">Reference proteome</keyword>
<dbReference type="Pfam" id="PF11750">
    <property type="entry name" value="DUF3307"/>
    <property type="match status" value="1"/>
</dbReference>
<feature type="transmembrane region" description="Helical" evidence="1">
    <location>
        <begin position="43"/>
        <end position="63"/>
    </location>
</feature>
<keyword evidence="1" id="KW-1133">Transmembrane helix</keyword>
<dbReference type="EMBL" id="JAOWKZ010000001">
    <property type="protein sequence ID" value="MCV2870684.1"/>
    <property type="molecule type" value="Genomic_DNA"/>
</dbReference>
<evidence type="ECO:0000313" key="3">
    <source>
        <dbReference type="Proteomes" id="UP001652564"/>
    </source>
</evidence>
<protein>
    <submittedName>
        <fullName evidence="2">DUF3307 domain-containing protein</fullName>
    </submittedName>
</protein>
<reference evidence="2 3" key="1">
    <citation type="submission" date="2022-10" db="EMBL/GenBank/DDBJ databases">
        <title>Defluviimonas sp. nov., isolated from ocean surface sediments.</title>
        <authorList>
            <person name="He W."/>
            <person name="Wang L."/>
            <person name="Zhang D.-F."/>
        </authorList>
    </citation>
    <scope>NUCLEOTIDE SEQUENCE [LARGE SCALE GENOMIC DNA]</scope>
    <source>
        <strain evidence="2 3">WL0050</strain>
    </source>
</reference>
<keyword evidence="1" id="KW-0812">Transmembrane</keyword>